<evidence type="ECO:0000313" key="1">
    <source>
        <dbReference type="EMBL" id="KAG8435170.1"/>
    </source>
</evidence>
<organism evidence="1 2">
    <name type="scientific">Hymenochirus boettgeri</name>
    <name type="common">Congo dwarf clawed frog</name>
    <dbReference type="NCBI Taxonomy" id="247094"/>
    <lineage>
        <taxon>Eukaryota</taxon>
        <taxon>Metazoa</taxon>
        <taxon>Chordata</taxon>
        <taxon>Craniata</taxon>
        <taxon>Vertebrata</taxon>
        <taxon>Euteleostomi</taxon>
        <taxon>Amphibia</taxon>
        <taxon>Batrachia</taxon>
        <taxon>Anura</taxon>
        <taxon>Pipoidea</taxon>
        <taxon>Pipidae</taxon>
        <taxon>Pipinae</taxon>
        <taxon>Hymenochirus</taxon>
    </lineage>
</organism>
<keyword evidence="2" id="KW-1185">Reference proteome</keyword>
<comment type="caution">
    <text evidence="1">The sequence shown here is derived from an EMBL/GenBank/DDBJ whole genome shotgun (WGS) entry which is preliminary data.</text>
</comment>
<protein>
    <submittedName>
        <fullName evidence="1">Uncharacterized protein</fullName>
    </submittedName>
</protein>
<reference evidence="1" key="1">
    <citation type="thesis" date="2020" institute="ProQuest LLC" country="789 East Eisenhower Parkway, Ann Arbor, MI, USA">
        <title>Comparative Genomics and Chromosome Evolution.</title>
        <authorList>
            <person name="Mudd A.B."/>
        </authorList>
    </citation>
    <scope>NUCLEOTIDE SEQUENCE</scope>
    <source>
        <strain evidence="1">Female2</strain>
        <tissue evidence="1">Blood</tissue>
    </source>
</reference>
<dbReference type="EMBL" id="JAACNH010000008">
    <property type="protein sequence ID" value="KAG8435170.1"/>
    <property type="molecule type" value="Genomic_DNA"/>
</dbReference>
<evidence type="ECO:0000313" key="2">
    <source>
        <dbReference type="Proteomes" id="UP000812440"/>
    </source>
</evidence>
<name>A0A8T2IVT5_9PIPI</name>
<dbReference type="Proteomes" id="UP000812440">
    <property type="component" value="Chromosome 7"/>
</dbReference>
<dbReference type="AlphaFoldDB" id="A0A8T2IVT5"/>
<gene>
    <name evidence="1" type="ORF">GDO86_013206</name>
</gene>
<accession>A0A8T2IVT5</accession>
<proteinExistence type="predicted"/>
<sequence length="155" mass="18027">MILLRRVLGVIPSKSSTPLAGFLLPLRSIRLSPLWFIRLSPLRSIRLSPLRSLADLLRRDRLTVSFILLCTVCKGEEMQSFSFREALDLRWAGDWEFLFLKLYLTAERVGSVAKICLSKDRVVRFSWEESVAIFPPFLYQTINFPPESYKHRKPL</sequence>